<accession>A0A2K1Z693</accession>
<gene>
    <name evidence="2" type="ORF">POPTR_009G112900</name>
</gene>
<dbReference type="UniPathway" id="UPA00378"/>
<evidence type="ECO:0000313" key="3">
    <source>
        <dbReference type="Proteomes" id="UP000006729"/>
    </source>
</evidence>
<dbReference type="AlphaFoldDB" id="A0A2K1Z693"/>
<dbReference type="Gramene" id="Potri.T125804.1.v4.1">
    <property type="protein sequence ID" value="Potri.T125804.1.v4.1"/>
    <property type="gene ID" value="Potri.T125804.v4.1"/>
</dbReference>
<feature type="signal peptide" evidence="1">
    <location>
        <begin position="1"/>
        <end position="21"/>
    </location>
</feature>
<keyword evidence="1" id="KW-0732">Signal</keyword>
<dbReference type="SMR" id="A0A2K1Z693"/>
<dbReference type="InParanoid" id="A0A2K1Z693"/>
<proteinExistence type="predicted"/>
<dbReference type="Proteomes" id="UP000006729">
    <property type="component" value="Chromosome 9"/>
</dbReference>
<dbReference type="EMBL" id="CM009298">
    <property type="protein sequence ID" value="PNT20800.1"/>
    <property type="molecule type" value="Genomic_DNA"/>
</dbReference>
<dbReference type="STRING" id="3694.A0A2K1Z693"/>
<evidence type="ECO:0000313" key="2">
    <source>
        <dbReference type="EMBL" id="PNT20800.1"/>
    </source>
</evidence>
<dbReference type="Gramene" id="Potri.009G112922.1.v4.1">
    <property type="protein sequence ID" value="Potri.009G112922.1.v4.1"/>
    <property type="gene ID" value="Potri.009G112922.v4.1"/>
</dbReference>
<sequence length="70" mass="8120">MAINLLLRLTILPFFTTSSSPDSPTNRRILILLDDFALNSPHLFFNSRQSRNNFNLDFRLADDPKLSLQR</sequence>
<name>A0A2K1Z693_POPTR</name>
<protein>
    <submittedName>
        <fullName evidence="2">Uncharacterized protein</fullName>
    </submittedName>
</protein>
<reference evidence="2 3" key="1">
    <citation type="journal article" date="2006" name="Science">
        <title>The genome of black cottonwood, Populus trichocarpa (Torr. &amp; Gray).</title>
        <authorList>
            <person name="Tuskan G.A."/>
            <person name="Difazio S."/>
            <person name="Jansson S."/>
            <person name="Bohlmann J."/>
            <person name="Grigoriev I."/>
            <person name="Hellsten U."/>
            <person name="Putnam N."/>
            <person name="Ralph S."/>
            <person name="Rombauts S."/>
            <person name="Salamov A."/>
            <person name="Schein J."/>
            <person name="Sterck L."/>
            <person name="Aerts A."/>
            <person name="Bhalerao R.R."/>
            <person name="Bhalerao R.P."/>
            <person name="Blaudez D."/>
            <person name="Boerjan W."/>
            <person name="Brun A."/>
            <person name="Brunner A."/>
            <person name="Busov V."/>
            <person name="Campbell M."/>
            <person name="Carlson J."/>
            <person name="Chalot M."/>
            <person name="Chapman J."/>
            <person name="Chen G.L."/>
            <person name="Cooper D."/>
            <person name="Coutinho P.M."/>
            <person name="Couturier J."/>
            <person name="Covert S."/>
            <person name="Cronk Q."/>
            <person name="Cunningham R."/>
            <person name="Davis J."/>
            <person name="Degroeve S."/>
            <person name="Dejardin A."/>
            <person name="Depamphilis C."/>
            <person name="Detter J."/>
            <person name="Dirks B."/>
            <person name="Dubchak I."/>
            <person name="Duplessis S."/>
            <person name="Ehlting J."/>
            <person name="Ellis B."/>
            <person name="Gendler K."/>
            <person name="Goodstein D."/>
            <person name="Gribskov M."/>
            <person name="Grimwood J."/>
            <person name="Groover A."/>
            <person name="Gunter L."/>
            <person name="Hamberger B."/>
            <person name="Heinze B."/>
            <person name="Helariutta Y."/>
            <person name="Henrissat B."/>
            <person name="Holligan D."/>
            <person name="Holt R."/>
            <person name="Huang W."/>
            <person name="Islam-Faridi N."/>
            <person name="Jones S."/>
            <person name="Jones-Rhoades M."/>
            <person name="Jorgensen R."/>
            <person name="Joshi C."/>
            <person name="Kangasjarvi J."/>
            <person name="Karlsson J."/>
            <person name="Kelleher C."/>
            <person name="Kirkpatrick R."/>
            <person name="Kirst M."/>
            <person name="Kohler A."/>
            <person name="Kalluri U."/>
            <person name="Larimer F."/>
            <person name="Leebens-Mack J."/>
            <person name="Leple J.C."/>
            <person name="Locascio P."/>
            <person name="Lou Y."/>
            <person name="Lucas S."/>
            <person name="Martin F."/>
            <person name="Montanini B."/>
            <person name="Napoli C."/>
            <person name="Nelson D.R."/>
            <person name="Nelson C."/>
            <person name="Nieminen K."/>
            <person name="Nilsson O."/>
            <person name="Pereda V."/>
            <person name="Peter G."/>
            <person name="Philippe R."/>
            <person name="Pilate G."/>
            <person name="Poliakov A."/>
            <person name="Razumovskaya J."/>
            <person name="Richardson P."/>
            <person name="Rinaldi C."/>
            <person name="Ritland K."/>
            <person name="Rouze P."/>
            <person name="Ryaboy D."/>
            <person name="Schmutz J."/>
            <person name="Schrader J."/>
            <person name="Segerman B."/>
            <person name="Shin H."/>
            <person name="Siddiqui A."/>
            <person name="Sterky F."/>
            <person name="Terry A."/>
            <person name="Tsai C.J."/>
            <person name="Uberbacher E."/>
            <person name="Unneberg P."/>
            <person name="Vahala J."/>
            <person name="Wall K."/>
            <person name="Wessler S."/>
            <person name="Yang G."/>
            <person name="Yin T."/>
            <person name="Douglas C."/>
            <person name="Marra M."/>
            <person name="Sandberg G."/>
            <person name="Van de Peer Y."/>
            <person name="Rokhsar D."/>
        </authorList>
    </citation>
    <scope>NUCLEOTIDE SEQUENCE [LARGE SCALE GENOMIC DNA]</scope>
    <source>
        <strain evidence="3">cv. Nisqually</strain>
    </source>
</reference>
<organism evidence="2 3">
    <name type="scientific">Populus trichocarpa</name>
    <name type="common">Western balsam poplar</name>
    <name type="synonym">Populus balsamifera subsp. trichocarpa</name>
    <dbReference type="NCBI Taxonomy" id="3694"/>
    <lineage>
        <taxon>Eukaryota</taxon>
        <taxon>Viridiplantae</taxon>
        <taxon>Streptophyta</taxon>
        <taxon>Embryophyta</taxon>
        <taxon>Tracheophyta</taxon>
        <taxon>Spermatophyta</taxon>
        <taxon>Magnoliopsida</taxon>
        <taxon>eudicotyledons</taxon>
        <taxon>Gunneridae</taxon>
        <taxon>Pentapetalae</taxon>
        <taxon>rosids</taxon>
        <taxon>fabids</taxon>
        <taxon>Malpighiales</taxon>
        <taxon>Salicaceae</taxon>
        <taxon>Saliceae</taxon>
        <taxon>Populus</taxon>
    </lineage>
</organism>
<feature type="chain" id="PRO_5014436371" evidence="1">
    <location>
        <begin position="22"/>
        <end position="70"/>
    </location>
</feature>
<evidence type="ECO:0000256" key="1">
    <source>
        <dbReference type="SAM" id="SignalP"/>
    </source>
</evidence>
<keyword evidence="3" id="KW-1185">Reference proteome</keyword>